<dbReference type="SUPFAM" id="SSF69754">
    <property type="entry name" value="Ribosome binding protein Y (YfiA homologue)"/>
    <property type="match status" value="1"/>
</dbReference>
<sequence>MKINLKVRHVSIKKGLEEYVRRRMTFALASRYDQTNQINVTLSDINGPRGGEDKRCQVRILIAGQRDIVIDDVRQNWQEAIDSAASRASRTLTRRLARTRSKGIRPKNRLLNESQLGTETEYDEYLSVAGEH</sequence>
<keyword evidence="1" id="KW-0689">Ribosomal protein</keyword>
<dbReference type="InterPro" id="IPR003489">
    <property type="entry name" value="RHF/RaiA"/>
</dbReference>
<keyword evidence="1" id="KW-0687">Ribonucleoprotein</keyword>
<dbReference type="RefSeq" id="WP_175483434.1">
    <property type="nucleotide sequence ID" value="NZ_AP025284.1"/>
</dbReference>
<gene>
    <name evidence="1" type="ORF">SAMN03080615_00755</name>
</gene>
<dbReference type="EMBL" id="FOGB01000002">
    <property type="protein sequence ID" value="SEQ21965.1"/>
    <property type="molecule type" value="Genomic_DNA"/>
</dbReference>
<protein>
    <submittedName>
        <fullName evidence="1">Sigma 54 modulation protein / S30EA ribosomal protein</fullName>
    </submittedName>
</protein>
<dbReference type="AlphaFoldDB" id="A0A1H9E8K3"/>
<reference evidence="2" key="1">
    <citation type="submission" date="2016-10" db="EMBL/GenBank/DDBJ databases">
        <authorList>
            <person name="Varghese N."/>
            <person name="Submissions S."/>
        </authorList>
    </citation>
    <scope>NUCLEOTIDE SEQUENCE [LARGE SCALE GENOMIC DNA]</scope>
    <source>
        <strain evidence="2">DSM 18887</strain>
    </source>
</reference>
<evidence type="ECO:0000313" key="1">
    <source>
        <dbReference type="EMBL" id="SEQ21965.1"/>
    </source>
</evidence>
<keyword evidence="2" id="KW-1185">Reference proteome</keyword>
<evidence type="ECO:0000313" key="2">
    <source>
        <dbReference type="Proteomes" id="UP000198749"/>
    </source>
</evidence>
<name>A0A1H9E8K3_9GAMM</name>
<dbReference type="InterPro" id="IPR036567">
    <property type="entry name" value="RHF-like"/>
</dbReference>
<organism evidence="1 2">
    <name type="scientific">Amphritea atlantica</name>
    <dbReference type="NCBI Taxonomy" id="355243"/>
    <lineage>
        <taxon>Bacteria</taxon>
        <taxon>Pseudomonadati</taxon>
        <taxon>Pseudomonadota</taxon>
        <taxon>Gammaproteobacteria</taxon>
        <taxon>Oceanospirillales</taxon>
        <taxon>Oceanospirillaceae</taxon>
        <taxon>Amphritea</taxon>
    </lineage>
</organism>
<dbReference type="STRING" id="355243.SAMN03080615_00755"/>
<dbReference type="Pfam" id="PF02482">
    <property type="entry name" value="Ribosomal_S30AE"/>
    <property type="match status" value="1"/>
</dbReference>
<dbReference type="Gene3D" id="3.30.160.100">
    <property type="entry name" value="Ribosome hibernation promotion factor-like"/>
    <property type="match status" value="1"/>
</dbReference>
<accession>A0A1H9E8K3</accession>
<proteinExistence type="predicted"/>
<dbReference type="Proteomes" id="UP000198749">
    <property type="component" value="Unassembled WGS sequence"/>
</dbReference>
<dbReference type="GO" id="GO:0005840">
    <property type="term" value="C:ribosome"/>
    <property type="evidence" value="ECO:0007669"/>
    <property type="project" value="UniProtKB-KW"/>
</dbReference>